<organism evidence="2 3">
    <name type="scientific">Pseudoalteromonas rhizosphaerae</name>
    <dbReference type="NCBI Taxonomy" id="2518973"/>
    <lineage>
        <taxon>Bacteria</taxon>
        <taxon>Pseudomonadati</taxon>
        <taxon>Pseudomonadota</taxon>
        <taxon>Gammaproteobacteria</taxon>
        <taxon>Alteromonadales</taxon>
        <taxon>Pseudoalteromonadaceae</taxon>
        <taxon>Pseudoalteromonas</taxon>
    </lineage>
</organism>
<name>A0ABW8L3R6_9GAMM</name>
<dbReference type="RefSeq" id="WP_149981763.1">
    <property type="nucleotide sequence ID" value="NZ_CABVLM010000006.1"/>
</dbReference>
<protein>
    <submittedName>
        <fullName evidence="2">Uncharacterized protein</fullName>
    </submittedName>
</protein>
<keyword evidence="3" id="KW-1185">Reference proteome</keyword>
<dbReference type="Proteomes" id="UP001620262">
    <property type="component" value="Unassembled WGS sequence"/>
</dbReference>
<evidence type="ECO:0000313" key="3">
    <source>
        <dbReference type="Proteomes" id="UP001620262"/>
    </source>
</evidence>
<reference evidence="2 3" key="1">
    <citation type="submission" date="2024-11" db="EMBL/GenBank/DDBJ databases">
        <title>The Natural Products Discovery Center: Release of the First 8490 Sequenced Strains for Exploring Actinobacteria Biosynthetic Diversity.</title>
        <authorList>
            <person name="Kalkreuter E."/>
            <person name="Kautsar S.A."/>
            <person name="Yang D."/>
            <person name="Bader C.D."/>
            <person name="Teijaro C.N."/>
            <person name="Fluegel L."/>
            <person name="Davis C.M."/>
            <person name="Simpson J.R."/>
            <person name="Lauterbach L."/>
            <person name="Steele A.D."/>
            <person name="Gui C."/>
            <person name="Meng S."/>
            <person name="Li G."/>
            <person name="Viehrig K."/>
            <person name="Ye F."/>
            <person name="Su P."/>
            <person name="Kiefer A.F."/>
            <person name="Nichols A."/>
            <person name="Cepeda A.J."/>
            <person name="Yan W."/>
            <person name="Fan B."/>
            <person name="Jiang Y."/>
            <person name="Adhikari A."/>
            <person name="Zheng C.-J."/>
            <person name="Schuster L."/>
            <person name="Cowan T.M."/>
            <person name="Smanski M.J."/>
            <person name="Chevrette M.G."/>
            <person name="De Carvalho L.P.S."/>
            <person name="Shen B."/>
        </authorList>
    </citation>
    <scope>NUCLEOTIDE SEQUENCE [LARGE SCALE GENOMIC DNA]</scope>
    <source>
        <strain evidence="2 3">NPDC078403</strain>
    </source>
</reference>
<proteinExistence type="predicted"/>
<dbReference type="EMBL" id="JBJDOT010000030">
    <property type="protein sequence ID" value="MFK3865795.1"/>
    <property type="molecule type" value="Genomic_DNA"/>
</dbReference>
<sequence length="70" mass="7629">MKLINTTLLLATFIFTAIASNASAATDPWYVYASKVNGYRMCAQASPGSGWYKASPNGYSTKGACNYYER</sequence>
<gene>
    <name evidence="2" type="ORF">ACI2JU_18230</name>
</gene>
<accession>A0ABW8L3R6</accession>
<evidence type="ECO:0000313" key="2">
    <source>
        <dbReference type="EMBL" id="MFK3865795.1"/>
    </source>
</evidence>
<keyword evidence="1" id="KW-0732">Signal</keyword>
<evidence type="ECO:0000256" key="1">
    <source>
        <dbReference type="SAM" id="SignalP"/>
    </source>
</evidence>
<feature type="signal peptide" evidence="1">
    <location>
        <begin position="1"/>
        <end position="24"/>
    </location>
</feature>
<feature type="chain" id="PRO_5045852906" evidence="1">
    <location>
        <begin position="25"/>
        <end position="70"/>
    </location>
</feature>
<comment type="caution">
    <text evidence="2">The sequence shown here is derived from an EMBL/GenBank/DDBJ whole genome shotgun (WGS) entry which is preliminary data.</text>
</comment>